<dbReference type="OrthoDB" id="5513623at2"/>
<dbReference type="Proteomes" id="UP000185657">
    <property type="component" value="Unassembled WGS sequence"/>
</dbReference>
<sequence>MLDRDDEYDRMAECEQNLWWYRALHERTANAVRRHFKAGKAVRILDAGCGTGGLMLHLQQLGFGSVEGFDLSDRAVTYCRGRSLAADKLDLREMAQHYSGAKFDVIVSNDTICYLNADELNSFVASACTLLEENGLFVFNAPAFDAFGGTHDLAVGIQKRFRKSDIQGIAAASGFVQVESSYWPFLLSPVIFSVRSMQRLKLALGLAGQIHSDVSMPSPWINRLLLGLCRFEQKWLKSPVAGSSLFVVLKRR</sequence>
<reference evidence="5 6" key="1">
    <citation type="submission" date="2016-02" db="EMBL/GenBank/DDBJ databases">
        <title>Draft genome sequence of Hydrogenophaga sp. LPB0072.</title>
        <authorList>
            <person name="Shin S.-K."/>
            <person name="Yi H."/>
        </authorList>
    </citation>
    <scope>NUCLEOTIDE SEQUENCE [LARGE SCALE GENOMIC DNA]</scope>
    <source>
        <strain evidence="5 6">LPB0072</strain>
    </source>
</reference>
<name>A0A167GTH0_9BURK</name>
<dbReference type="STRING" id="1763535.LPB072_01725"/>
<dbReference type="InterPro" id="IPR029063">
    <property type="entry name" value="SAM-dependent_MTases_sf"/>
</dbReference>
<dbReference type="CDD" id="cd02440">
    <property type="entry name" value="AdoMet_MTases"/>
    <property type="match status" value="1"/>
</dbReference>
<evidence type="ECO:0000256" key="1">
    <source>
        <dbReference type="ARBA" id="ARBA00022603"/>
    </source>
</evidence>
<evidence type="ECO:0000313" key="6">
    <source>
        <dbReference type="Proteomes" id="UP000185657"/>
    </source>
</evidence>
<dbReference type="PANTHER" id="PTHR43464:SF19">
    <property type="entry name" value="UBIQUINONE BIOSYNTHESIS O-METHYLTRANSFERASE, MITOCHONDRIAL"/>
    <property type="match status" value="1"/>
</dbReference>
<keyword evidence="2" id="KW-0808">Transferase</keyword>
<dbReference type="EMBL" id="LVWD01000037">
    <property type="protein sequence ID" value="OAD39858.1"/>
    <property type="molecule type" value="Genomic_DNA"/>
</dbReference>
<evidence type="ECO:0000256" key="2">
    <source>
        <dbReference type="ARBA" id="ARBA00022679"/>
    </source>
</evidence>
<protein>
    <recommendedName>
        <fullName evidence="8">Methyltransferase domain-containing protein</fullName>
    </recommendedName>
</protein>
<dbReference type="GO" id="GO:0008168">
    <property type="term" value="F:methyltransferase activity"/>
    <property type="evidence" value="ECO:0007669"/>
    <property type="project" value="UniProtKB-KW"/>
</dbReference>
<dbReference type="PANTHER" id="PTHR43464">
    <property type="entry name" value="METHYLTRANSFERASE"/>
    <property type="match status" value="1"/>
</dbReference>
<evidence type="ECO:0000313" key="4">
    <source>
        <dbReference type="EMBL" id="AOW11766.1"/>
    </source>
</evidence>
<keyword evidence="3" id="KW-0949">S-adenosyl-L-methionine</keyword>
<dbReference type="Proteomes" id="UP000185680">
    <property type="component" value="Chromosome"/>
</dbReference>
<dbReference type="AlphaFoldDB" id="A0A167GTH0"/>
<reference evidence="4 7" key="2">
    <citation type="submission" date="2016-10" db="EMBL/GenBank/DDBJ databases">
        <title>Hydorgenophaga sp. LPB0072 isolated from gastropod.</title>
        <authorList>
            <person name="Kim E."/>
            <person name="Yi H."/>
        </authorList>
    </citation>
    <scope>NUCLEOTIDE SEQUENCE [LARGE SCALE GENOMIC DNA]</scope>
    <source>
        <strain evidence="4 7">LPB0072</strain>
    </source>
</reference>
<proteinExistence type="predicted"/>
<keyword evidence="6" id="KW-1185">Reference proteome</keyword>
<dbReference type="Gene3D" id="3.40.50.150">
    <property type="entry name" value="Vaccinia Virus protein VP39"/>
    <property type="match status" value="1"/>
</dbReference>
<evidence type="ECO:0008006" key="8">
    <source>
        <dbReference type="Google" id="ProtNLM"/>
    </source>
</evidence>
<dbReference type="SUPFAM" id="SSF53335">
    <property type="entry name" value="S-adenosyl-L-methionine-dependent methyltransferases"/>
    <property type="match status" value="1"/>
</dbReference>
<gene>
    <name evidence="4" type="ORF">LPB072_01725</name>
    <name evidence="5" type="ORF">LPB72_19985</name>
</gene>
<evidence type="ECO:0000313" key="7">
    <source>
        <dbReference type="Proteomes" id="UP000185680"/>
    </source>
</evidence>
<accession>A0A167GTH0</accession>
<dbReference type="GO" id="GO:0032259">
    <property type="term" value="P:methylation"/>
    <property type="evidence" value="ECO:0007669"/>
    <property type="project" value="UniProtKB-KW"/>
</dbReference>
<evidence type="ECO:0000256" key="3">
    <source>
        <dbReference type="ARBA" id="ARBA00022691"/>
    </source>
</evidence>
<dbReference type="EMBL" id="CP017476">
    <property type="protein sequence ID" value="AOW11766.1"/>
    <property type="molecule type" value="Genomic_DNA"/>
</dbReference>
<evidence type="ECO:0000313" key="5">
    <source>
        <dbReference type="EMBL" id="OAD39858.1"/>
    </source>
</evidence>
<dbReference type="Pfam" id="PF13489">
    <property type="entry name" value="Methyltransf_23"/>
    <property type="match status" value="1"/>
</dbReference>
<organism evidence="4 7">
    <name type="scientific">Hydrogenophaga crassostreae</name>
    <dbReference type="NCBI Taxonomy" id="1763535"/>
    <lineage>
        <taxon>Bacteria</taxon>
        <taxon>Pseudomonadati</taxon>
        <taxon>Pseudomonadota</taxon>
        <taxon>Betaproteobacteria</taxon>
        <taxon>Burkholderiales</taxon>
        <taxon>Comamonadaceae</taxon>
        <taxon>Hydrogenophaga</taxon>
    </lineage>
</organism>
<dbReference type="RefSeq" id="WP_066095309.1">
    <property type="nucleotide sequence ID" value="NZ_CP017476.1"/>
</dbReference>
<keyword evidence="1" id="KW-0489">Methyltransferase</keyword>
<dbReference type="KEGG" id="hyl:LPB072_01725"/>